<name>A0A0S7ES35_9TELE</name>
<proteinExistence type="predicted"/>
<sequence length="114" mass="12627">MYSCIFLQLPVQKVLKGCEFHIFMAFRTHQRSPMFISPYIICFIHHTLCCGGSEGIATVCIQTLASHSALTLPLSIISTDLQVTDKAYNIRSKPPENTIALIFASASPPQFNPP</sequence>
<protein>
    <submittedName>
        <fullName evidence="1">PPUP8656</fullName>
    </submittedName>
</protein>
<feature type="non-terminal residue" evidence="1">
    <location>
        <position position="114"/>
    </location>
</feature>
<organism evidence="1">
    <name type="scientific">Poeciliopsis prolifica</name>
    <name type="common">blackstripe livebearer</name>
    <dbReference type="NCBI Taxonomy" id="188132"/>
    <lineage>
        <taxon>Eukaryota</taxon>
        <taxon>Metazoa</taxon>
        <taxon>Chordata</taxon>
        <taxon>Craniata</taxon>
        <taxon>Vertebrata</taxon>
        <taxon>Euteleostomi</taxon>
        <taxon>Actinopterygii</taxon>
        <taxon>Neopterygii</taxon>
        <taxon>Teleostei</taxon>
        <taxon>Neoteleostei</taxon>
        <taxon>Acanthomorphata</taxon>
        <taxon>Ovalentaria</taxon>
        <taxon>Atherinomorphae</taxon>
        <taxon>Cyprinodontiformes</taxon>
        <taxon>Poeciliidae</taxon>
        <taxon>Poeciliinae</taxon>
        <taxon>Poeciliopsis</taxon>
    </lineage>
</organism>
<accession>A0A0S7ES35</accession>
<evidence type="ECO:0000313" key="1">
    <source>
        <dbReference type="EMBL" id="JAO05630.1"/>
    </source>
</evidence>
<reference evidence="1" key="1">
    <citation type="submission" date="2014-12" db="EMBL/GenBank/DDBJ databases">
        <title>Parallel Evolution in Life History Adaptation Evident in the Tissue-Specific Poeciliopsis prolifica transcriptome.</title>
        <authorList>
            <person name="Jue N.K."/>
            <person name="Foley R.J."/>
            <person name="Obergfell C."/>
            <person name="Reznick D.N."/>
            <person name="O'Neill R.J."/>
            <person name="O'Neill M.J."/>
        </authorList>
    </citation>
    <scope>NUCLEOTIDE SEQUENCE</scope>
</reference>
<dbReference type="AlphaFoldDB" id="A0A0S7ES35"/>
<gene>
    <name evidence="1" type="primary">PPUP8656</name>
</gene>
<dbReference type="EMBL" id="GBYX01476047">
    <property type="protein sequence ID" value="JAO05630.1"/>
    <property type="molecule type" value="Transcribed_RNA"/>
</dbReference>